<dbReference type="CDD" id="cd11619">
    <property type="entry name" value="HR1_CIP4-like"/>
    <property type="match status" value="1"/>
</dbReference>
<evidence type="ECO:0000259" key="16">
    <source>
        <dbReference type="PROSITE" id="PS51860"/>
    </source>
</evidence>
<gene>
    <name evidence="18" type="primary">LOC106468097</name>
</gene>
<dbReference type="PROSITE" id="PS51860">
    <property type="entry name" value="REM_1"/>
    <property type="match status" value="1"/>
</dbReference>
<evidence type="ECO:0000313" key="18">
    <source>
        <dbReference type="RefSeq" id="XP_022252749.1"/>
    </source>
</evidence>
<feature type="compositionally biased region" description="Low complexity" evidence="13">
    <location>
        <begin position="439"/>
        <end position="451"/>
    </location>
</feature>
<keyword evidence="4 10" id="KW-0728">SH3 domain</keyword>
<dbReference type="InterPro" id="IPR036028">
    <property type="entry name" value="SH3-like_dom_sf"/>
</dbReference>
<comment type="subcellular location">
    <subcellularLocation>
        <location evidence="1">Cell membrane</location>
    </subcellularLocation>
    <subcellularLocation>
        <location evidence="2">Cytoplasm</location>
    </subcellularLocation>
</comment>
<comment type="similarity">
    <text evidence="3">Belongs to the FNBP1 family.</text>
</comment>
<evidence type="ECO:0000256" key="1">
    <source>
        <dbReference type="ARBA" id="ARBA00004236"/>
    </source>
</evidence>
<evidence type="ECO:0000313" key="17">
    <source>
        <dbReference type="Proteomes" id="UP000694941"/>
    </source>
</evidence>
<keyword evidence="8 11" id="KW-0175">Coiled coil</keyword>
<evidence type="ECO:0000256" key="10">
    <source>
        <dbReference type="PROSITE-ProRule" id="PRU00192"/>
    </source>
</evidence>
<feature type="compositionally biased region" description="Polar residues" evidence="13">
    <location>
        <begin position="476"/>
        <end position="492"/>
    </location>
</feature>
<dbReference type="InterPro" id="IPR001060">
    <property type="entry name" value="FCH_dom"/>
</dbReference>
<evidence type="ECO:0000256" key="13">
    <source>
        <dbReference type="SAM" id="MobiDB-lite"/>
    </source>
</evidence>
<evidence type="ECO:0000256" key="11">
    <source>
        <dbReference type="PROSITE-ProRule" id="PRU01077"/>
    </source>
</evidence>
<reference evidence="18" key="1">
    <citation type="submission" date="2025-08" db="UniProtKB">
        <authorList>
            <consortium name="RefSeq"/>
        </authorList>
    </citation>
    <scope>IDENTIFICATION</scope>
    <source>
        <tissue evidence="18">Muscle</tissue>
    </source>
</reference>
<keyword evidence="6" id="KW-0963">Cytoplasm</keyword>
<dbReference type="InterPro" id="IPR027267">
    <property type="entry name" value="AH/BAR_dom_sf"/>
</dbReference>
<dbReference type="InterPro" id="IPR057870">
    <property type="entry name" value="HR1_TOCA"/>
</dbReference>
<dbReference type="Proteomes" id="UP000694941">
    <property type="component" value="Unplaced"/>
</dbReference>
<feature type="coiled-coil region" evidence="12">
    <location>
        <begin position="97"/>
        <end position="201"/>
    </location>
</feature>
<accession>A0ABM1TA43</accession>
<feature type="compositionally biased region" description="Polar residues" evidence="13">
    <location>
        <begin position="452"/>
        <end position="468"/>
    </location>
</feature>
<dbReference type="Gene3D" id="2.30.30.40">
    <property type="entry name" value="SH3 Domains"/>
    <property type="match status" value="1"/>
</dbReference>
<evidence type="ECO:0000256" key="3">
    <source>
        <dbReference type="ARBA" id="ARBA00009426"/>
    </source>
</evidence>
<dbReference type="Pfam" id="PF00018">
    <property type="entry name" value="SH3_1"/>
    <property type="match status" value="1"/>
</dbReference>
<dbReference type="InterPro" id="IPR001452">
    <property type="entry name" value="SH3_domain"/>
</dbReference>
<keyword evidence="9" id="KW-0472">Membrane</keyword>
<feature type="region of interest" description="Disordered" evidence="13">
    <location>
        <begin position="424"/>
        <end position="492"/>
    </location>
</feature>
<evidence type="ECO:0000259" key="14">
    <source>
        <dbReference type="PROSITE" id="PS50002"/>
    </source>
</evidence>
<name>A0ABM1TA43_LIMPO</name>
<organism evidence="17 18">
    <name type="scientific">Limulus polyphemus</name>
    <name type="common">Atlantic horseshoe crab</name>
    <dbReference type="NCBI Taxonomy" id="6850"/>
    <lineage>
        <taxon>Eukaryota</taxon>
        <taxon>Metazoa</taxon>
        <taxon>Ecdysozoa</taxon>
        <taxon>Arthropoda</taxon>
        <taxon>Chelicerata</taxon>
        <taxon>Merostomata</taxon>
        <taxon>Xiphosura</taxon>
        <taxon>Limulidae</taxon>
        <taxon>Limulus</taxon>
    </lineage>
</organism>
<evidence type="ECO:0000256" key="12">
    <source>
        <dbReference type="SAM" id="Coils"/>
    </source>
</evidence>
<evidence type="ECO:0000256" key="4">
    <source>
        <dbReference type="ARBA" id="ARBA00022443"/>
    </source>
</evidence>
<proteinExistence type="inferred from homology"/>
<dbReference type="Pfam" id="PF00611">
    <property type="entry name" value="FCH"/>
    <property type="match status" value="1"/>
</dbReference>
<dbReference type="SMART" id="SM00055">
    <property type="entry name" value="FCH"/>
    <property type="match status" value="1"/>
</dbReference>
<evidence type="ECO:0000259" key="15">
    <source>
        <dbReference type="PROSITE" id="PS51741"/>
    </source>
</evidence>
<dbReference type="CDD" id="cd07653">
    <property type="entry name" value="F-BAR_CIP4-like"/>
    <property type="match status" value="1"/>
</dbReference>
<sequence>MTWGVELWDQYDNLGAHTQRGIDFLDKYGQFIKDRCSIEGEYASKLRRLVKNYQPKKKEEEDYQFSSCKAFLHMLNEVGDMAGQHELIAENMTTQIVKEINNLVKEFKDERKRHLHEGSKLQAQLQASLAHLDKAKKAYEKAFREAEKAQENFSKADADLNLSRAEVEKARTLSVMKNQTCEDCKTEYANQLQKTNELQRQHYSTTLPKVFQQLQDMDERRITFIQNFIKLSADIQRHVFPIVNKCLDGIVKASETVDPKQDSRLVIERFKSGFSPPEDYPFEDLSNLKNSEGNTSLHSVPSFKAETIKGTITAGKLKKRGGIFGIFSSNKHHIDETKEDYSDLPPNQRKKKLTQKIEHIQNQIQQETAARDGLIKMKLVYEQNPAMGDPLSVEGQLTESGHKLEKLQVELQKFQNYLSEAEHMTLTPTSHKKDRNSLSEDSLSRSASDSSVNNPNNNKILVSNTPPQANGKADHNCSSSYSPESGISTSHTSIPEVDVYADAEEFDNIEEENVDFDLEPLPVLGTARALYPFDAQSEGSIPMEEGEEFEVVELDQGDGWTRVRRGDVQEGFVPTTYLQCFLYNNC</sequence>
<evidence type="ECO:0000256" key="6">
    <source>
        <dbReference type="ARBA" id="ARBA00022490"/>
    </source>
</evidence>
<dbReference type="PANTHER" id="PTHR15735">
    <property type="entry name" value="FCH AND DOUBLE SH3 DOMAINS PROTEIN"/>
    <property type="match status" value="1"/>
</dbReference>
<evidence type="ECO:0000256" key="9">
    <source>
        <dbReference type="ARBA" id="ARBA00023136"/>
    </source>
</evidence>
<keyword evidence="5" id="KW-1003">Cell membrane</keyword>
<dbReference type="SMART" id="SM00326">
    <property type="entry name" value="SH3"/>
    <property type="match status" value="1"/>
</dbReference>
<evidence type="ECO:0000256" key="2">
    <source>
        <dbReference type="ARBA" id="ARBA00004496"/>
    </source>
</evidence>
<evidence type="ECO:0000256" key="7">
    <source>
        <dbReference type="ARBA" id="ARBA00022583"/>
    </source>
</evidence>
<feature type="domain" description="SH3" evidence="14">
    <location>
        <begin position="522"/>
        <end position="583"/>
    </location>
</feature>
<evidence type="ECO:0000256" key="5">
    <source>
        <dbReference type="ARBA" id="ARBA00022475"/>
    </source>
</evidence>
<dbReference type="Pfam" id="PF25610">
    <property type="entry name" value="HR1_TOCA"/>
    <property type="match status" value="1"/>
</dbReference>
<dbReference type="PANTHER" id="PTHR15735:SF12">
    <property type="entry name" value="CDC42-INTERACTING PROTEIN 4, ISOFORM B"/>
    <property type="match status" value="1"/>
</dbReference>
<dbReference type="PROSITE" id="PS51741">
    <property type="entry name" value="F_BAR"/>
    <property type="match status" value="1"/>
</dbReference>
<dbReference type="Gene3D" id="1.20.1270.60">
    <property type="entry name" value="Arfaptin homology (AH) domain/BAR domain"/>
    <property type="match status" value="1"/>
</dbReference>
<dbReference type="GeneID" id="106468097"/>
<dbReference type="PROSITE" id="PS50002">
    <property type="entry name" value="SH3"/>
    <property type="match status" value="1"/>
</dbReference>
<keyword evidence="7" id="KW-0254">Endocytosis</keyword>
<dbReference type="InterPro" id="IPR031160">
    <property type="entry name" value="F_BAR_dom"/>
</dbReference>
<feature type="domain" description="REM-1" evidence="16">
    <location>
        <begin position="343"/>
        <end position="420"/>
    </location>
</feature>
<dbReference type="RefSeq" id="XP_022252749.1">
    <property type="nucleotide sequence ID" value="XM_022397041.1"/>
</dbReference>
<dbReference type="CDD" id="cd11911">
    <property type="entry name" value="SH3_CIP4-like"/>
    <property type="match status" value="1"/>
</dbReference>
<dbReference type="SUPFAM" id="SSF50044">
    <property type="entry name" value="SH3-domain"/>
    <property type="match status" value="1"/>
</dbReference>
<feature type="domain" description="F-BAR" evidence="15">
    <location>
        <begin position="1"/>
        <end position="262"/>
    </location>
</feature>
<dbReference type="InterPro" id="IPR011072">
    <property type="entry name" value="HR1_rho-bd"/>
</dbReference>
<protein>
    <submittedName>
        <fullName evidence="18">Formin-binding protein 1-like isoform X1</fullName>
    </submittedName>
</protein>
<keyword evidence="17" id="KW-1185">Reference proteome</keyword>
<evidence type="ECO:0000256" key="8">
    <source>
        <dbReference type="ARBA" id="ARBA00023054"/>
    </source>
</evidence>
<dbReference type="Gene3D" id="6.10.140.470">
    <property type="match status" value="1"/>
</dbReference>
<dbReference type="SUPFAM" id="SSF103657">
    <property type="entry name" value="BAR/IMD domain-like"/>
    <property type="match status" value="1"/>
</dbReference>